<gene>
    <name evidence="1" type="ORF">METZ01_LOCUS466107</name>
</gene>
<reference evidence="1" key="1">
    <citation type="submission" date="2018-05" db="EMBL/GenBank/DDBJ databases">
        <authorList>
            <person name="Lanie J.A."/>
            <person name="Ng W.-L."/>
            <person name="Kazmierczak K.M."/>
            <person name="Andrzejewski T.M."/>
            <person name="Davidsen T.M."/>
            <person name="Wayne K.J."/>
            <person name="Tettelin H."/>
            <person name="Glass J.I."/>
            <person name="Rusch D."/>
            <person name="Podicherti R."/>
            <person name="Tsui H.-C.T."/>
            <person name="Winkler M.E."/>
        </authorList>
    </citation>
    <scope>NUCLEOTIDE SEQUENCE</scope>
</reference>
<feature type="non-terminal residue" evidence="1">
    <location>
        <position position="1"/>
    </location>
</feature>
<sequence>HANSPSLDHSNFHRIQSYDTDADGCGWADGAAEDCASDGGTLNKTYGTVFMEGKSSLAMSSPRGWYKSTSDGTCTWGSGSLTDSGCPKFTMEPNQDDWFVSPPLDLSAMEEVVIGMLFSGCLESGDYFRMQISKDGTEWTNLINYSGFCPGEGAWYLWGGSDPKYQGYQLSSDWYGDGADTVQWRVQADADNDEITESGSRPYNGWWIDEIVFRGTERITRDIAVGEVTADKDFAVLGSDGNSLWREI</sequence>
<evidence type="ECO:0000313" key="1">
    <source>
        <dbReference type="EMBL" id="SVE13253.1"/>
    </source>
</evidence>
<dbReference type="AlphaFoldDB" id="A0A383B0A3"/>
<name>A0A383B0A3_9ZZZZ</name>
<feature type="non-terminal residue" evidence="1">
    <location>
        <position position="248"/>
    </location>
</feature>
<dbReference type="EMBL" id="UINC01196306">
    <property type="protein sequence ID" value="SVE13253.1"/>
    <property type="molecule type" value="Genomic_DNA"/>
</dbReference>
<accession>A0A383B0A3</accession>
<protein>
    <submittedName>
        <fullName evidence="1">Uncharacterized protein</fullName>
    </submittedName>
</protein>
<proteinExistence type="predicted"/>
<organism evidence="1">
    <name type="scientific">marine metagenome</name>
    <dbReference type="NCBI Taxonomy" id="408172"/>
    <lineage>
        <taxon>unclassified sequences</taxon>
        <taxon>metagenomes</taxon>
        <taxon>ecological metagenomes</taxon>
    </lineage>
</organism>